<dbReference type="SUPFAM" id="SSF51445">
    <property type="entry name" value="(Trans)glycosidases"/>
    <property type="match status" value="1"/>
</dbReference>
<sequence>MSCSIITFFPGGLIFSDKFLQIVTKLPSDRMYGWGENVHPTLKISRYGYKDLKEMMEKIERNVKAGIPVDTVVADIDYMDRYKDFTIGKNFAGLPEYVKRLHNQGMRTVFMFDPAIQANYESFEAGIKMGAKFIEWEREDQVKRSIQVPFDGIWIDMNEPANFGTNEKHPWYFDNPDHPNIEPLQCPMVENGKDAEWDMPPYKTRAVWAFGKDQYLATKTLCMSAVVGAGRHYNLKSLYGLFENIITVKAQHKATGKRGIVVSRSTFASSGHYGGHWLGDNAASWDDLRSAVIGAQEFNLFGIPNHNAIRQKPQDPAEWASVAAATKKANLFRYKYLPYLFSLHFIASLSGGTVIRPVFYEYPTDQRTHDLGYQFLWGSSMMIAPALYKGATTVQAYLPKDDWYSVFDHNYGQLIEPGDQTFPAPWTSLIPVLVRGGSILPRQVPNVTTEYTRKNAFELLVAPGKKYSKLGDF</sequence>
<dbReference type="EMBL" id="KE125148">
    <property type="protein sequence ID" value="EPB70956.1"/>
    <property type="molecule type" value="Genomic_DNA"/>
</dbReference>
<keyword evidence="8" id="KW-1185">Reference proteome</keyword>
<dbReference type="Pfam" id="PF01055">
    <property type="entry name" value="Glyco_hydro_31_2nd"/>
    <property type="match status" value="1"/>
</dbReference>
<comment type="similarity">
    <text evidence="1 4">Belongs to the glycosyl hydrolase 31 family.</text>
</comment>
<dbReference type="Gene3D" id="3.20.20.80">
    <property type="entry name" value="Glycosidases"/>
    <property type="match status" value="3"/>
</dbReference>
<evidence type="ECO:0000259" key="6">
    <source>
        <dbReference type="Pfam" id="PF21365"/>
    </source>
</evidence>
<dbReference type="SUPFAM" id="SSF51011">
    <property type="entry name" value="Glycosyl hydrolase domain"/>
    <property type="match status" value="1"/>
</dbReference>
<dbReference type="InterPro" id="IPR000322">
    <property type="entry name" value="Glyco_hydro_31_TIM"/>
</dbReference>
<evidence type="ECO:0000256" key="4">
    <source>
        <dbReference type="RuleBase" id="RU361185"/>
    </source>
</evidence>
<dbReference type="PANTHER" id="PTHR22762">
    <property type="entry name" value="ALPHA-GLUCOSIDASE"/>
    <property type="match status" value="1"/>
</dbReference>
<name>A0A0D6LLR8_9BILA</name>
<keyword evidence="3 4" id="KW-0326">Glycosidase</keyword>
<dbReference type="InterPro" id="IPR017853">
    <property type="entry name" value="GH"/>
</dbReference>
<protein>
    <submittedName>
        <fullName evidence="7">Glycosyl hydrolase, family 31</fullName>
    </submittedName>
</protein>
<gene>
    <name evidence="7" type="ORF">ANCCEY_09955</name>
</gene>
<dbReference type="Pfam" id="PF21365">
    <property type="entry name" value="Glyco_hydro_31_3rd"/>
    <property type="match status" value="1"/>
</dbReference>
<dbReference type="InterPro" id="IPR013780">
    <property type="entry name" value="Glyco_hydro_b"/>
</dbReference>
<dbReference type="PROSITE" id="PS00129">
    <property type="entry name" value="GLYCOSYL_HYDROL_F31_1"/>
    <property type="match status" value="1"/>
</dbReference>
<proteinExistence type="inferred from homology"/>
<dbReference type="PANTHER" id="PTHR22762:SF133">
    <property type="entry name" value="P-TYPE DOMAIN-CONTAINING PROTEIN"/>
    <property type="match status" value="1"/>
</dbReference>
<evidence type="ECO:0000313" key="7">
    <source>
        <dbReference type="EMBL" id="EPB70956.1"/>
    </source>
</evidence>
<reference evidence="7 8" key="1">
    <citation type="submission" date="2013-05" db="EMBL/GenBank/DDBJ databases">
        <title>Draft genome of the parasitic nematode Anyclostoma ceylanicum.</title>
        <authorList>
            <person name="Mitreva M."/>
        </authorList>
    </citation>
    <scope>NUCLEOTIDE SEQUENCE [LARGE SCALE GENOMIC DNA]</scope>
</reference>
<dbReference type="InterPro" id="IPR048395">
    <property type="entry name" value="Glyco_hydro_31_C"/>
</dbReference>
<feature type="domain" description="Glycosyl hydrolase family 31 C-terminal" evidence="6">
    <location>
        <begin position="351"/>
        <end position="440"/>
    </location>
</feature>
<dbReference type="GO" id="GO:0005975">
    <property type="term" value="P:carbohydrate metabolic process"/>
    <property type="evidence" value="ECO:0007669"/>
    <property type="project" value="InterPro"/>
</dbReference>
<evidence type="ECO:0000256" key="3">
    <source>
        <dbReference type="ARBA" id="ARBA00023295"/>
    </source>
</evidence>
<evidence type="ECO:0000259" key="5">
    <source>
        <dbReference type="Pfam" id="PF01055"/>
    </source>
</evidence>
<dbReference type="AlphaFoldDB" id="A0A0D6LLR8"/>
<evidence type="ECO:0000313" key="8">
    <source>
        <dbReference type="Proteomes" id="UP000054495"/>
    </source>
</evidence>
<evidence type="ECO:0000256" key="2">
    <source>
        <dbReference type="ARBA" id="ARBA00022801"/>
    </source>
</evidence>
<dbReference type="Proteomes" id="UP000054495">
    <property type="component" value="Unassembled WGS sequence"/>
</dbReference>
<accession>A0A0D6LLR8</accession>
<keyword evidence="2 4" id="KW-0378">Hydrolase</keyword>
<dbReference type="Gene3D" id="2.60.40.1180">
    <property type="entry name" value="Golgi alpha-mannosidase II"/>
    <property type="match status" value="2"/>
</dbReference>
<evidence type="ECO:0000256" key="1">
    <source>
        <dbReference type="ARBA" id="ARBA00007806"/>
    </source>
</evidence>
<organism evidence="7 8">
    <name type="scientific">Ancylostoma ceylanicum</name>
    <dbReference type="NCBI Taxonomy" id="53326"/>
    <lineage>
        <taxon>Eukaryota</taxon>
        <taxon>Metazoa</taxon>
        <taxon>Ecdysozoa</taxon>
        <taxon>Nematoda</taxon>
        <taxon>Chromadorea</taxon>
        <taxon>Rhabditida</taxon>
        <taxon>Rhabditina</taxon>
        <taxon>Rhabditomorpha</taxon>
        <taxon>Strongyloidea</taxon>
        <taxon>Ancylostomatidae</taxon>
        <taxon>Ancylostomatinae</taxon>
        <taxon>Ancylostoma</taxon>
    </lineage>
</organism>
<dbReference type="GO" id="GO:0004558">
    <property type="term" value="F:alpha-1,4-glucosidase activity"/>
    <property type="evidence" value="ECO:0007669"/>
    <property type="project" value="TreeGrafter"/>
</dbReference>
<feature type="domain" description="Glycoside hydrolase family 31 TIM barrel" evidence="5">
    <location>
        <begin position="43"/>
        <end position="304"/>
    </location>
</feature>
<dbReference type="InterPro" id="IPR030458">
    <property type="entry name" value="Glyco_hydro_31_AS"/>
</dbReference>